<organism evidence="1 2">
    <name type="scientific">Rattus norvegicus</name>
    <name type="common">Rat</name>
    <dbReference type="NCBI Taxonomy" id="10116"/>
    <lineage>
        <taxon>Eukaryota</taxon>
        <taxon>Metazoa</taxon>
        <taxon>Chordata</taxon>
        <taxon>Craniata</taxon>
        <taxon>Vertebrata</taxon>
        <taxon>Euteleostomi</taxon>
        <taxon>Mammalia</taxon>
        <taxon>Eutheria</taxon>
        <taxon>Euarchontoglires</taxon>
        <taxon>Glires</taxon>
        <taxon>Rodentia</taxon>
        <taxon>Myomorpha</taxon>
        <taxon>Muroidea</taxon>
        <taxon>Muridae</taxon>
        <taxon>Murinae</taxon>
        <taxon>Rattus</taxon>
    </lineage>
</organism>
<evidence type="ECO:0000313" key="2">
    <source>
        <dbReference type="Proteomes" id="UP000234681"/>
    </source>
</evidence>
<dbReference type="Proteomes" id="UP000234681">
    <property type="component" value="Chromosome 4"/>
</dbReference>
<reference evidence="2" key="1">
    <citation type="submission" date="2005-09" db="EMBL/GenBank/DDBJ databases">
        <authorList>
            <person name="Mural R.J."/>
            <person name="Li P.W."/>
            <person name="Adams M.D."/>
            <person name="Amanatides P.G."/>
            <person name="Baden-Tillson H."/>
            <person name="Barnstead M."/>
            <person name="Chin S.H."/>
            <person name="Dew I."/>
            <person name="Evans C.A."/>
            <person name="Ferriera S."/>
            <person name="Flanigan M."/>
            <person name="Fosler C."/>
            <person name="Glodek A."/>
            <person name="Gu Z."/>
            <person name="Holt R.A."/>
            <person name="Jennings D."/>
            <person name="Kraft C.L."/>
            <person name="Lu F."/>
            <person name="Nguyen T."/>
            <person name="Nusskern D.R."/>
            <person name="Pfannkoch C.M."/>
            <person name="Sitter C."/>
            <person name="Sutton G.G."/>
            <person name="Venter J.C."/>
            <person name="Wang Z."/>
            <person name="Woodage T."/>
            <person name="Zheng X.H."/>
            <person name="Zhong F."/>
        </authorList>
    </citation>
    <scope>NUCLEOTIDE SEQUENCE [LARGE SCALE GENOMIC DNA]</scope>
    <source>
        <strain>BN</strain>
        <strain evidence="2">Sprague-Dawley</strain>
    </source>
</reference>
<gene>
    <name evidence="1" type="ORF">rCG_56491</name>
</gene>
<protein>
    <submittedName>
        <fullName evidence="1">RCG56491</fullName>
    </submittedName>
</protein>
<evidence type="ECO:0000313" key="1">
    <source>
        <dbReference type="EMBL" id="EDL91519.1"/>
    </source>
</evidence>
<dbReference type="EMBL" id="CH473957">
    <property type="protein sequence ID" value="EDL91519.1"/>
    <property type="molecule type" value="Genomic_DNA"/>
</dbReference>
<accession>A6IBQ1</accession>
<proteinExistence type="predicted"/>
<dbReference type="AlphaFoldDB" id="A6IBQ1"/>
<sequence>MAAIQLPVGKACKGILQPASHLQG</sequence>
<name>A6IBQ1_RAT</name>